<dbReference type="Pfam" id="PF00300">
    <property type="entry name" value="His_Phos_1"/>
    <property type="match status" value="1"/>
</dbReference>
<dbReference type="Proteomes" id="UP001224412">
    <property type="component" value="Unassembled WGS sequence"/>
</dbReference>
<feature type="region of interest" description="Disordered" evidence="1">
    <location>
        <begin position="1"/>
        <end position="35"/>
    </location>
</feature>
<dbReference type="Gene3D" id="3.40.50.1240">
    <property type="entry name" value="Phosphoglycerate mutase-like"/>
    <property type="match status" value="1"/>
</dbReference>
<proteinExistence type="predicted"/>
<dbReference type="InterPro" id="IPR029033">
    <property type="entry name" value="His_PPase_superfam"/>
</dbReference>
<feature type="compositionally biased region" description="Low complexity" evidence="1">
    <location>
        <begin position="11"/>
        <end position="23"/>
    </location>
</feature>
<dbReference type="GO" id="GO:0005737">
    <property type="term" value="C:cytoplasm"/>
    <property type="evidence" value="ECO:0007669"/>
    <property type="project" value="TreeGrafter"/>
</dbReference>
<dbReference type="RefSeq" id="WP_284599214.1">
    <property type="nucleotide sequence ID" value="NZ_JASNVH010000001.1"/>
</dbReference>
<gene>
    <name evidence="2" type="ORF">QPX42_00110</name>
</gene>
<sequence>MLNISSSDHSAANQAKQANPANQSHETKKSSGTGSEVPVTIVHLVRHGEVFNPGKILYGRIPGYHLSSRGHSMAARIAKSFAGHDVAYLAASPLLRAQQTAQPISKVTGLDVEECPQVIESGNDFEGLRTKGLRSQLWNPKRWLQMYNPLEPSWGEPFVDIADRMMAAVHDIRDKAEGHEGIVVSHQLPIVMVQRTVRGQALAHAPWNRECALASVTSLVFSGKDIIDIRYSTPAREI</sequence>
<evidence type="ECO:0000313" key="3">
    <source>
        <dbReference type="Proteomes" id="UP001224412"/>
    </source>
</evidence>
<dbReference type="PANTHER" id="PTHR48100">
    <property type="entry name" value="BROAD-SPECIFICITY PHOSPHATASE YOR283W-RELATED"/>
    <property type="match status" value="1"/>
</dbReference>
<comment type="caution">
    <text evidence="2">The sequence shown here is derived from an EMBL/GenBank/DDBJ whole genome shotgun (WGS) entry which is preliminary data.</text>
</comment>
<keyword evidence="2" id="KW-0378">Hydrolase</keyword>
<dbReference type="SMART" id="SM00855">
    <property type="entry name" value="PGAM"/>
    <property type="match status" value="1"/>
</dbReference>
<feature type="compositionally biased region" description="Polar residues" evidence="1">
    <location>
        <begin position="1"/>
        <end position="10"/>
    </location>
</feature>
<dbReference type="EC" id="3.1.3.-" evidence="2"/>
<dbReference type="EMBL" id="JASNVH010000001">
    <property type="protein sequence ID" value="MDK4305969.1"/>
    <property type="molecule type" value="Genomic_DNA"/>
</dbReference>
<dbReference type="PANTHER" id="PTHR48100:SF51">
    <property type="entry name" value="PHOSPHOGLYCERATE MUTASE"/>
    <property type="match status" value="1"/>
</dbReference>
<protein>
    <submittedName>
        <fullName evidence="2">Histidine phosphatase family protein</fullName>
        <ecNumber evidence="2">3.1.3.-</ecNumber>
    </submittedName>
</protein>
<dbReference type="AlphaFoldDB" id="A0AAP4F4R5"/>
<dbReference type="GO" id="GO:0016791">
    <property type="term" value="F:phosphatase activity"/>
    <property type="evidence" value="ECO:0007669"/>
    <property type="project" value="TreeGrafter"/>
</dbReference>
<dbReference type="InterPro" id="IPR050275">
    <property type="entry name" value="PGM_Phosphatase"/>
</dbReference>
<accession>A0AAP4F4R5</accession>
<name>A0AAP4F4R5_9CORY</name>
<dbReference type="SUPFAM" id="SSF53254">
    <property type="entry name" value="Phosphoglycerate mutase-like"/>
    <property type="match status" value="1"/>
</dbReference>
<organism evidence="2 3">
    <name type="scientific">Corynebacterium pseudodiphtheriticum</name>
    <dbReference type="NCBI Taxonomy" id="37637"/>
    <lineage>
        <taxon>Bacteria</taxon>
        <taxon>Bacillati</taxon>
        <taxon>Actinomycetota</taxon>
        <taxon>Actinomycetes</taxon>
        <taxon>Mycobacteriales</taxon>
        <taxon>Corynebacteriaceae</taxon>
        <taxon>Corynebacterium</taxon>
    </lineage>
</organism>
<evidence type="ECO:0000313" key="2">
    <source>
        <dbReference type="EMBL" id="MDK4305969.1"/>
    </source>
</evidence>
<dbReference type="CDD" id="cd07067">
    <property type="entry name" value="HP_PGM_like"/>
    <property type="match status" value="1"/>
</dbReference>
<reference evidence="2" key="1">
    <citation type="submission" date="2023-05" db="EMBL/GenBank/DDBJ databases">
        <title>Metabolic capabilities are highly conserved among human nasal-associated Corynebacterium species in pangenomic analyses.</title>
        <authorList>
            <person name="Tran T.H."/>
            <person name="Roberts A.Q."/>
            <person name="Escapa I.F."/>
            <person name="Gao W."/>
            <person name="Conlan S."/>
            <person name="Kong H."/>
            <person name="Segre J.A."/>
            <person name="Kelly M.S."/>
            <person name="Lemon K.P."/>
        </authorList>
    </citation>
    <scope>NUCLEOTIDE SEQUENCE</scope>
    <source>
        <strain evidence="2">KPL2773</strain>
    </source>
</reference>
<dbReference type="InterPro" id="IPR013078">
    <property type="entry name" value="His_Pase_superF_clade-1"/>
</dbReference>
<evidence type="ECO:0000256" key="1">
    <source>
        <dbReference type="SAM" id="MobiDB-lite"/>
    </source>
</evidence>